<dbReference type="PANTHER" id="PTHR22760:SF1">
    <property type="entry name" value="DOL-P-MAN:MAN(7)GLCNAC(2)-PP-DOL ALPHA-1,6-MANNOSYLTRANSFERASE"/>
    <property type="match status" value="1"/>
</dbReference>
<dbReference type="EMBL" id="KZ454990">
    <property type="protein sequence ID" value="PKI83951.1"/>
    <property type="molecule type" value="Genomic_DNA"/>
</dbReference>
<sequence>MHPAQSAILLGAVLVLHVVHAPFTKVEESFSLQAVHDILTYGIAPESIAAYDHIAFPGAVPRSFLGPLLLAGLTAPLLGASKALGIVLDASQVQLAVRIVLALATWAALIFFCTCVFPRHALAQRYFYLLCAAQFHLTFWTGRTTPNGIAFPLAVAALGAIVGHRGTYAGLVLLVVTASTLRFEIFGLCIPAYLWVWRSGKRFAVVFWTGLFSIGLGALLSLGVDSYFWRHVDKIRVPHLGAWVWPEISAMQFNVVDGHASNWGTMPWHTYLVHDIPRMLTGTLPLFLVGLIYPVRAFPRAAILCMALFPVGLLSILSHKEWRFILYSVPLLNCVSAVGAVGCHASMHRIVPLACIAAAFACSLLFSHVSALNYPGGAALHMLHRAVPEGGVSVHVDTLAAMTGVTRFQSIHMHRPSRSLVPQTEPEWVYDKREDLGYDDDAWREYTHIITEHANCNVTSRALFTPIAEALGYSGAQRKPWHTYKQHLLTLHTHRSFASVRDALLPVH</sequence>
<evidence type="ECO:0000256" key="8">
    <source>
        <dbReference type="ARBA" id="ARBA00022989"/>
    </source>
</evidence>
<evidence type="ECO:0000256" key="3">
    <source>
        <dbReference type="ARBA" id="ARBA00007063"/>
    </source>
</evidence>
<dbReference type="InterPro" id="IPR005599">
    <property type="entry name" value="GPI_mannosylTrfase"/>
</dbReference>
<evidence type="ECO:0000256" key="5">
    <source>
        <dbReference type="ARBA" id="ARBA00022679"/>
    </source>
</evidence>
<comment type="pathway">
    <text evidence="2">Protein modification; protein glycosylation.</text>
</comment>
<evidence type="ECO:0000256" key="4">
    <source>
        <dbReference type="ARBA" id="ARBA00022676"/>
    </source>
</evidence>
<feature type="transmembrane region" description="Helical" evidence="12">
    <location>
        <begin position="324"/>
        <end position="343"/>
    </location>
</feature>
<keyword evidence="8 12" id="KW-1133">Transmembrane helix</keyword>
<dbReference type="AlphaFoldDB" id="A0A2N1JBL5"/>
<evidence type="ECO:0000256" key="12">
    <source>
        <dbReference type="RuleBase" id="RU363075"/>
    </source>
</evidence>
<dbReference type="GO" id="GO:0006487">
    <property type="term" value="P:protein N-linked glycosylation"/>
    <property type="evidence" value="ECO:0007669"/>
    <property type="project" value="TreeGrafter"/>
</dbReference>
<dbReference type="OrthoDB" id="19039at2759"/>
<keyword evidence="9 12" id="KW-0472">Membrane</keyword>
<evidence type="ECO:0000256" key="11">
    <source>
        <dbReference type="ARBA" id="ARBA00048899"/>
    </source>
</evidence>
<evidence type="ECO:0000256" key="10">
    <source>
        <dbReference type="ARBA" id="ARBA00044721"/>
    </source>
</evidence>
<comment type="similarity">
    <text evidence="3 12">Belongs to the glycosyltransferase 22 family.</text>
</comment>
<feature type="transmembrane region" description="Helical" evidence="12">
    <location>
        <begin position="64"/>
        <end position="88"/>
    </location>
</feature>
<evidence type="ECO:0000256" key="6">
    <source>
        <dbReference type="ARBA" id="ARBA00022692"/>
    </source>
</evidence>
<feature type="transmembrane region" description="Helical" evidence="12">
    <location>
        <begin position="203"/>
        <end position="224"/>
    </location>
</feature>
<accession>A0A2N1JBL5</accession>
<keyword evidence="7 12" id="KW-0256">Endoplasmic reticulum</keyword>
<feature type="transmembrane region" description="Helical" evidence="12">
    <location>
        <begin position="276"/>
        <end position="294"/>
    </location>
</feature>
<dbReference type="PANTHER" id="PTHR22760">
    <property type="entry name" value="GLYCOSYLTRANSFERASE"/>
    <property type="match status" value="1"/>
</dbReference>
<keyword evidence="4 12" id="KW-0328">Glycosyltransferase</keyword>
<feature type="transmembrane region" description="Helical" evidence="12">
    <location>
        <begin position="172"/>
        <end position="196"/>
    </location>
</feature>
<comment type="subcellular location">
    <subcellularLocation>
        <location evidence="1 12">Endoplasmic reticulum membrane</location>
        <topology evidence="1 12">Multi-pass membrane protein</topology>
    </subcellularLocation>
</comment>
<dbReference type="GO" id="GO:0052917">
    <property type="term" value="F:dol-P-Man:Man(7)GlcNAc(2)-PP-Dol alpha-1,6-mannosyltransferase activity"/>
    <property type="evidence" value="ECO:0007669"/>
    <property type="project" value="UniProtKB-EC"/>
</dbReference>
<dbReference type="EC" id="2.4.1.-" evidence="12"/>
<dbReference type="GO" id="GO:0005789">
    <property type="term" value="C:endoplasmic reticulum membrane"/>
    <property type="evidence" value="ECO:0007669"/>
    <property type="project" value="UniProtKB-SubCell"/>
</dbReference>
<gene>
    <name evidence="13" type="primary">ALG12</name>
    <name evidence="13" type="ORF">MVES_002067</name>
</gene>
<feature type="transmembrane region" description="Helical" evidence="12">
    <location>
        <begin position="125"/>
        <end position="142"/>
    </location>
</feature>
<feature type="transmembrane region" description="Helical" evidence="12">
    <location>
        <begin position="7"/>
        <end position="23"/>
    </location>
</feature>
<reference evidence="13 14" key="1">
    <citation type="submission" date="2017-10" db="EMBL/GenBank/DDBJ databases">
        <title>A novel species of cold-tolerant Malassezia isolated from bats.</title>
        <authorList>
            <person name="Lorch J.M."/>
            <person name="Palmer J.M."/>
            <person name="Vanderwolf K.J."/>
            <person name="Schmidt K.Z."/>
            <person name="Verant M.L."/>
            <person name="Weller T.J."/>
            <person name="Blehert D.S."/>
        </authorList>
    </citation>
    <scope>NUCLEOTIDE SEQUENCE [LARGE SCALE GENOMIC DNA]</scope>
    <source>
        <strain evidence="13 14">NWHC:44797-103</strain>
    </source>
</reference>
<evidence type="ECO:0000256" key="9">
    <source>
        <dbReference type="ARBA" id="ARBA00023136"/>
    </source>
</evidence>
<keyword evidence="5" id="KW-0808">Transferase</keyword>
<feature type="transmembrane region" description="Helical" evidence="12">
    <location>
        <begin position="350"/>
        <end position="369"/>
    </location>
</feature>
<evidence type="ECO:0000256" key="2">
    <source>
        <dbReference type="ARBA" id="ARBA00004922"/>
    </source>
</evidence>
<dbReference type="UniPathway" id="UPA00378"/>
<evidence type="ECO:0000256" key="1">
    <source>
        <dbReference type="ARBA" id="ARBA00004477"/>
    </source>
</evidence>
<evidence type="ECO:0000256" key="7">
    <source>
        <dbReference type="ARBA" id="ARBA00022824"/>
    </source>
</evidence>
<feature type="transmembrane region" description="Helical" evidence="12">
    <location>
        <begin position="95"/>
        <end position="119"/>
    </location>
</feature>
<keyword evidence="6 12" id="KW-0812">Transmembrane</keyword>
<dbReference type="Proteomes" id="UP000232875">
    <property type="component" value="Unassembled WGS sequence"/>
</dbReference>
<evidence type="ECO:0000313" key="13">
    <source>
        <dbReference type="EMBL" id="PKI83951.1"/>
    </source>
</evidence>
<organism evidence="13 14">
    <name type="scientific">Malassezia vespertilionis</name>
    <dbReference type="NCBI Taxonomy" id="2020962"/>
    <lineage>
        <taxon>Eukaryota</taxon>
        <taxon>Fungi</taxon>
        <taxon>Dikarya</taxon>
        <taxon>Basidiomycota</taxon>
        <taxon>Ustilaginomycotina</taxon>
        <taxon>Malasseziomycetes</taxon>
        <taxon>Malasseziales</taxon>
        <taxon>Malasseziaceae</taxon>
        <taxon>Malassezia</taxon>
    </lineage>
</organism>
<feature type="transmembrane region" description="Helical" evidence="12">
    <location>
        <begin position="301"/>
        <end position="318"/>
    </location>
</feature>
<feature type="transmembrane region" description="Helical" evidence="12">
    <location>
        <begin position="149"/>
        <end position="166"/>
    </location>
</feature>
<proteinExistence type="inferred from homology"/>
<dbReference type="Pfam" id="PF03901">
    <property type="entry name" value="Glyco_transf_22"/>
    <property type="match status" value="1"/>
</dbReference>
<evidence type="ECO:0000313" key="14">
    <source>
        <dbReference type="Proteomes" id="UP000232875"/>
    </source>
</evidence>
<name>A0A2N1JBL5_9BASI</name>
<comment type="catalytic activity">
    <reaction evidence="11">
        <text>an alpha-D-Man-(1-&gt;2)-alpha-D-Man-(1-&gt;2)-alpha-D-Man-(1-&gt;3)-[alpha-D-Man-(1-&gt;2)-alpha-D-Man-(1-&gt;3)-alpha-D-Man-(1-&gt;6)]-beta-D-Man-(1-&gt;4)-beta-D-GlcNAc-(1-&gt;4)-alpha-D-GlcNAc-diphospho-di-trans,poly-cis-dolichol + a di-trans,poly-cis-dolichyl beta-D-mannosyl phosphate = an alpha-D-Man-(1-&gt;2)-alpha-D-Man-(1-&gt;2)-alpha-D-Man-(1-&gt;3)-[alpha-D-Man-(1-&gt;2)-alpha-D-Man-(1-&gt;3)-[alpha-D-Man-(1-&gt;6)]-alpha-D-Man-(1-&gt;6)]-beta-D-Man-(1-&gt;4)-beta-D-GlcNAc-(1-&gt;4)-alpha-D-GlcNAc-diphospho-di-trans,poly-cis-dolichol + a di-trans,poly-cis-dolichyl phosphate + H(+)</text>
        <dbReference type="Rhea" id="RHEA:29535"/>
        <dbReference type="Rhea" id="RHEA-COMP:19498"/>
        <dbReference type="Rhea" id="RHEA-COMP:19501"/>
        <dbReference type="Rhea" id="RHEA-COMP:19518"/>
        <dbReference type="Rhea" id="RHEA-COMP:19519"/>
        <dbReference type="ChEBI" id="CHEBI:15378"/>
        <dbReference type="ChEBI" id="CHEBI:57683"/>
        <dbReference type="ChEBI" id="CHEBI:58211"/>
        <dbReference type="ChEBI" id="CHEBI:132517"/>
        <dbReference type="ChEBI" id="CHEBI:132519"/>
        <dbReference type="EC" id="2.4.1.260"/>
    </reaction>
    <physiologicalReaction direction="left-to-right" evidence="11">
        <dbReference type="Rhea" id="RHEA:29536"/>
    </physiologicalReaction>
</comment>
<protein>
    <recommendedName>
        <fullName evidence="12">Mannosyltransferase</fullName>
        <ecNumber evidence="12">2.4.1.-</ecNumber>
    </recommendedName>
</protein>
<dbReference type="STRING" id="2020962.A0A2N1JBL5"/>
<keyword evidence="14" id="KW-1185">Reference proteome</keyword>
<comment type="function">
    <text evidence="10">Mannosyltransferase that operates in the biosynthetic pathway of dolichol-linked oligosaccharides, the glycan precursors employed in protein asparagine (N)-glycosylation. The assembly of dolichol-linked oligosaccharides begins on the cytosolic side of the endoplasmic reticulum membrane and finishes in its lumen. The sequential addition of sugars to dolichol pyrophosphate produces dolichol-linked oligosaccharides containing fourteen sugars, including two GlcNAcs, nine mannoses and three glucoses. Once assembled, the oligosaccharide is transferred from the lipid to nascent proteins by oligosaccharyltransferases. In the lumen of the endoplasmic reticulum, adds the eighth mannose residue in an alpha-1,6 linkage onto Man(7)GlcNAc(2)-PP-dolichol to produce Man(8)GlcNAc(2)-PP-dolichol.</text>
</comment>